<accession>A0ABQ9VZ51</accession>
<feature type="region of interest" description="Disordered" evidence="1">
    <location>
        <begin position="1"/>
        <end position="43"/>
    </location>
</feature>
<gene>
    <name evidence="2" type="ORF">P7K49_008922</name>
</gene>
<name>A0ABQ9VZ51_SAGOE</name>
<organism evidence="2 3">
    <name type="scientific">Saguinus oedipus</name>
    <name type="common">Cotton-top tamarin</name>
    <name type="synonym">Oedipomidas oedipus</name>
    <dbReference type="NCBI Taxonomy" id="9490"/>
    <lineage>
        <taxon>Eukaryota</taxon>
        <taxon>Metazoa</taxon>
        <taxon>Chordata</taxon>
        <taxon>Craniata</taxon>
        <taxon>Vertebrata</taxon>
        <taxon>Euteleostomi</taxon>
        <taxon>Mammalia</taxon>
        <taxon>Eutheria</taxon>
        <taxon>Euarchontoglires</taxon>
        <taxon>Primates</taxon>
        <taxon>Haplorrhini</taxon>
        <taxon>Platyrrhini</taxon>
        <taxon>Cebidae</taxon>
        <taxon>Callitrichinae</taxon>
        <taxon>Saguinus</taxon>
    </lineage>
</organism>
<sequence>MGKVEGPSGRQRHRAAKPQSIILPRSLRAAPASTDDHSSPNKAKMRFNCSDWSLCLLKDGDSWNTQGLPVCTATDPGACMPPGPALGSSGPSELPALSPNRDGILFGHWQEELHL</sequence>
<reference evidence="2 3" key="1">
    <citation type="submission" date="2023-05" db="EMBL/GenBank/DDBJ databases">
        <title>B98-5 Cell Line De Novo Hybrid Assembly: An Optical Mapping Approach.</title>
        <authorList>
            <person name="Kananen K."/>
            <person name="Auerbach J.A."/>
            <person name="Kautto E."/>
            <person name="Blachly J.S."/>
        </authorList>
    </citation>
    <scope>NUCLEOTIDE SEQUENCE [LARGE SCALE GENOMIC DNA]</scope>
    <source>
        <strain evidence="2">B95-8</strain>
        <tissue evidence="2">Cell line</tissue>
    </source>
</reference>
<dbReference type="Proteomes" id="UP001266305">
    <property type="component" value="Unassembled WGS sequence"/>
</dbReference>
<proteinExistence type="predicted"/>
<dbReference type="EMBL" id="JASSZA010000004">
    <property type="protein sequence ID" value="KAK2114656.1"/>
    <property type="molecule type" value="Genomic_DNA"/>
</dbReference>
<evidence type="ECO:0000313" key="2">
    <source>
        <dbReference type="EMBL" id="KAK2114656.1"/>
    </source>
</evidence>
<evidence type="ECO:0000256" key="1">
    <source>
        <dbReference type="SAM" id="MobiDB-lite"/>
    </source>
</evidence>
<comment type="caution">
    <text evidence="2">The sequence shown here is derived from an EMBL/GenBank/DDBJ whole genome shotgun (WGS) entry which is preliminary data.</text>
</comment>
<evidence type="ECO:0000313" key="3">
    <source>
        <dbReference type="Proteomes" id="UP001266305"/>
    </source>
</evidence>
<keyword evidence="3" id="KW-1185">Reference proteome</keyword>
<protein>
    <submittedName>
        <fullName evidence="2">Uncharacterized protein</fullName>
    </submittedName>
</protein>